<keyword evidence="2" id="KW-1185">Reference proteome</keyword>
<gene>
    <name evidence="1" type="ORF">TPAB3V08_LOCUS1953</name>
</gene>
<protein>
    <submittedName>
        <fullName evidence="1">Uncharacterized protein</fullName>
    </submittedName>
</protein>
<sequence length="85" mass="9480">MSRHVLYESESTSELVERAAMHLSRVASHAVRLSVTQEFPWFTLTRLGSNLDLPVFGSLVQHEISSLDHAAIEAIHEPDKVLPGM</sequence>
<dbReference type="Proteomes" id="UP001153148">
    <property type="component" value="Unassembled WGS sequence"/>
</dbReference>
<evidence type="ECO:0000313" key="1">
    <source>
        <dbReference type="EMBL" id="CAG2054937.1"/>
    </source>
</evidence>
<evidence type="ECO:0000313" key="2">
    <source>
        <dbReference type="Proteomes" id="UP001153148"/>
    </source>
</evidence>
<reference evidence="1" key="1">
    <citation type="submission" date="2021-03" db="EMBL/GenBank/DDBJ databases">
        <authorList>
            <person name="Tran Van P."/>
        </authorList>
    </citation>
    <scope>NUCLEOTIDE SEQUENCE</scope>
</reference>
<dbReference type="EMBL" id="CAJPIN010001899">
    <property type="protein sequence ID" value="CAG2054937.1"/>
    <property type="molecule type" value="Genomic_DNA"/>
</dbReference>
<comment type="caution">
    <text evidence="1">The sequence shown here is derived from an EMBL/GenBank/DDBJ whole genome shotgun (WGS) entry which is preliminary data.</text>
</comment>
<proteinExistence type="predicted"/>
<name>A0ABN7NJV1_TIMPD</name>
<organism evidence="1 2">
    <name type="scientific">Timema podura</name>
    <name type="common">Walking stick</name>
    <dbReference type="NCBI Taxonomy" id="61482"/>
    <lineage>
        <taxon>Eukaryota</taxon>
        <taxon>Metazoa</taxon>
        <taxon>Ecdysozoa</taxon>
        <taxon>Arthropoda</taxon>
        <taxon>Hexapoda</taxon>
        <taxon>Insecta</taxon>
        <taxon>Pterygota</taxon>
        <taxon>Neoptera</taxon>
        <taxon>Polyneoptera</taxon>
        <taxon>Phasmatodea</taxon>
        <taxon>Timematodea</taxon>
        <taxon>Timematoidea</taxon>
        <taxon>Timematidae</taxon>
        <taxon>Timema</taxon>
    </lineage>
</organism>
<accession>A0ABN7NJV1</accession>